<keyword evidence="7 12" id="KW-1133">Transmembrane helix</keyword>
<feature type="binding site" evidence="11">
    <location>
        <position position="311"/>
    </location>
    <ligand>
        <name>K(+)</name>
        <dbReference type="ChEBI" id="CHEBI:29103"/>
    </ligand>
</feature>
<accession>A0A1Y2K4F9</accession>
<evidence type="ECO:0000256" key="1">
    <source>
        <dbReference type="ARBA" id="ARBA00004651"/>
    </source>
</evidence>
<keyword evidence="6 10" id="KW-0630">Potassium</keyword>
<keyword evidence="11" id="KW-0479">Metal-binding</keyword>
<keyword evidence="3 10" id="KW-1003">Cell membrane</keyword>
<feature type="transmembrane region" description="Helical" evidence="12">
    <location>
        <begin position="268"/>
        <end position="289"/>
    </location>
</feature>
<keyword evidence="9 10" id="KW-0472">Membrane</keyword>
<keyword evidence="5 12" id="KW-0812">Transmembrane</keyword>
<dbReference type="AlphaFoldDB" id="A0A1Y2K4F9"/>
<feature type="transmembrane region" description="Helical" evidence="12">
    <location>
        <begin position="451"/>
        <end position="472"/>
    </location>
</feature>
<dbReference type="InterPro" id="IPR003445">
    <property type="entry name" value="Cat_transpt"/>
</dbReference>
<dbReference type="PIRSF" id="PIRSF006247">
    <property type="entry name" value="TrkH"/>
    <property type="match status" value="1"/>
</dbReference>
<feature type="binding site" evidence="11">
    <location>
        <position position="429"/>
    </location>
    <ligand>
        <name>K(+)</name>
        <dbReference type="ChEBI" id="CHEBI:29103"/>
    </ligand>
</feature>
<keyword evidence="2 10" id="KW-0813">Transport</keyword>
<feature type="transmembrane region" description="Helical" evidence="12">
    <location>
        <begin position="180"/>
        <end position="199"/>
    </location>
</feature>
<evidence type="ECO:0000256" key="11">
    <source>
        <dbReference type="PIRSR" id="PIRSR006247-1"/>
    </source>
</evidence>
<dbReference type="RefSeq" id="WP_085445402.1">
    <property type="nucleotide sequence ID" value="NZ_LVJN01000020.1"/>
</dbReference>
<feature type="binding site" evidence="11">
    <location>
        <position position="109"/>
    </location>
    <ligand>
        <name>K(+)</name>
        <dbReference type="ChEBI" id="CHEBI:29103"/>
    </ligand>
</feature>
<feature type="binding site" evidence="11">
    <location>
        <position position="108"/>
    </location>
    <ligand>
        <name>K(+)</name>
        <dbReference type="ChEBI" id="CHEBI:29103"/>
    </ligand>
</feature>
<evidence type="ECO:0000256" key="8">
    <source>
        <dbReference type="ARBA" id="ARBA00023065"/>
    </source>
</evidence>
<dbReference type="GO" id="GO:0015379">
    <property type="term" value="F:potassium:chloride symporter activity"/>
    <property type="evidence" value="ECO:0007669"/>
    <property type="project" value="InterPro"/>
</dbReference>
<comment type="function">
    <text evidence="10">Low-affinity potassium transport system. Interacts with Trk system potassium uptake protein TrkA.</text>
</comment>
<feature type="transmembrane region" description="Helical" evidence="12">
    <location>
        <begin position="235"/>
        <end position="256"/>
    </location>
</feature>
<evidence type="ECO:0000256" key="6">
    <source>
        <dbReference type="ARBA" id="ARBA00022958"/>
    </source>
</evidence>
<evidence type="ECO:0000256" key="4">
    <source>
        <dbReference type="ARBA" id="ARBA00022538"/>
    </source>
</evidence>
<keyword evidence="10" id="KW-0997">Cell inner membrane</keyword>
<sequence>MNWRMDLRLLAALSLMVAMFEGGVLLYAWYAGENLHTLIWAIFIALIVGACGWILAWKADPRLGPRDGFLVATAGWGTAIFLGALPYVISHHLGWADALFESASGFTTTGSSVLGHPEGLPRSLLLWRSLTQWIGGMGMLLLTIAILPFLRVGGMQLMKAETPGPRKERLTPRLITTARILWGLYVGLTALAALGYWLFGMTPFEALNHALTTMATGGFSTSDSSFVGFSPAAQWWATLFMMLAGTNFLLHYRLVFMRDLKAFGDREWRVYMGVALCAAVMITLLRMFQAQVPALEAAREAFFQVASILTTTGYASADWEQWEALSAMLLILLMGVGGMSGSTAGGPKVVRVSVAFVMLGAAMRRLLQPRRVQTLMWGGRDLPMDVVEGCVAMLAMTILLTLMGGVVLHLMGVDMMTALSAALTCLTNVGPGYGGVGAMDNFSALPQIGKLLLAVLMVVGRLEIFTVLILLWPGFWRR</sequence>
<dbReference type="OrthoDB" id="9810952at2"/>
<feature type="transmembrane region" description="Helical" evidence="12">
    <location>
        <begin position="69"/>
        <end position="89"/>
    </location>
</feature>
<evidence type="ECO:0000313" key="14">
    <source>
        <dbReference type="Proteomes" id="UP000194003"/>
    </source>
</evidence>
<dbReference type="PANTHER" id="PTHR32024:SF3">
    <property type="entry name" value="TRK SYSTEM POTASSIUM UPTAKE PROTEIN"/>
    <property type="match status" value="1"/>
</dbReference>
<feature type="transmembrane region" description="Helical" evidence="12">
    <location>
        <begin position="387"/>
        <end position="412"/>
    </location>
</feature>
<keyword evidence="8 10" id="KW-0406">Ion transport</keyword>
<protein>
    <recommendedName>
        <fullName evidence="10">Trk system potassium uptake protein</fullName>
    </recommendedName>
</protein>
<comment type="similarity">
    <text evidence="10">Belongs to the TrkH potassium transport family.</text>
</comment>
<keyword evidence="14" id="KW-1185">Reference proteome</keyword>
<gene>
    <name evidence="13" type="ORF">MAIT1_02709</name>
</gene>
<feature type="transmembrane region" description="Helical" evidence="12">
    <location>
        <begin position="324"/>
        <end position="343"/>
    </location>
</feature>
<evidence type="ECO:0000256" key="3">
    <source>
        <dbReference type="ARBA" id="ARBA00022475"/>
    </source>
</evidence>
<evidence type="ECO:0000256" key="5">
    <source>
        <dbReference type="ARBA" id="ARBA00022692"/>
    </source>
</evidence>
<evidence type="ECO:0000256" key="2">
    <source>
        <dbReference type="ARBA" id="ARBA00022448"/>
    </source>
</evidence>
<dbReference type="EMBL" id="LVJN01000020">
    <property type="protein sequence ID" value="OSM02547.1"/>
    <property type="molecule type" value="Genomic_DNA"/>
</dbReference>
<dbReference type="Pfam" id="PF02386">
    <property type="entry name" value="TrkH"/>
    <property type="match status" value="1"/>
</dbReference>
<dbReference type="STRING" id="1434232.MAIT1_02709"/>
<dbReference type="InterPro" id="IPR004772">
    <property type="entry name" value="TrkH"/>
</dbReference>
<comment type="subcellular location">
    <subcellularLocation>
        <location evidence="10">Cell inner membrane</location>
        <topology evidence="10">Multi-pass membrane protein</topology>
    </subcellularLocation>
    <subcellularLocation>
        <location evidence="1">Cell membrane</location>
        <topology evidence="1">Multi-pass membrane protein</topology>
    </subcellularLocation>
</comment>
<feature type="binding site" evidence="11">
    <location>
        <position position="428"/>
    </location>
    <ligand>
        <name>K(+)</name>
        <dbReference type="ChEBI" id="CHEBI:29103"/>
    </ligand>
</feature>
<evidence type="ECO:0000256" key="7">
    <source>
        <dbReference type="ARBA" id="ARBA00022989"/>
    </source>
</evidence>
<evidence type="ECO:0000256" key="9">
    <source>
        <dbReference type="ARBA" id="ARBA00023136"/>
    </source>
</evidence>
<feature type="transmembrane region" description="Helical" evidence="12">
    <location>
        <begin position="130"/>
        <end position="150"/>
    </location>
</feature>
<reference evidence="13 14" key="1">
    <citation type="journal article" date="2016" name="BMC Genomics">
        <title>Combined genomic and structural analyses of a cultured magnetotactic bacterium reveals its niche adaptation to a dynamic environment.</title>
        <authorList>
            <person name="Araujo A.C."/>
            <person name="Morillo V."/>
            <person name="Cypriano J."/>
            <person name="Teixeira L.C."/>
            <person name="Leao P."/>
            <person name="Lyra S."/>
            <person name="Almeida L.G."/>
            <person name="Bazylinski D.A."/>
            <person name="Vasconcellos A.T."/>
            <person name="Abreu F."/>
            <person name="Lins U."/>
        </authorList>
    </citation>
    <scope>NUCLEOTIDE SEQUENCE [LARGE SCALE GENOMIC DNA]</scope>
    <source>
        <strain evidence="13 14">IT-1</strain>
    </source>
</reference>
<evidence type="ECO:0000313" key="13">
    <source>
        <dbReference type="EMBL" id="OSM02547.1"/>
    </source>
</evidence>
<dbReference type="GO" id="GO:0046872">
    <property type="term" value="F:metal ion binding"/>
    <property type="evidence" value="ECO:0007669"/>
    <property type="project" value="UniProtKB-KW"/>
</dbReference>
<feature type="binding site" evidence="11">
    <location>
        <position position="312"/>
    </location>
    <ligand>
        <name>K(+)</name>
        <dbReference type="ChEBI" id="CHEBI:29103"/>
    </ligand>
</feature>
<keyword evidence="4 10" id="KW-0633">Potassium transport</keyword>
<proteinExistence type="inferred from homology"/>
<name>A0A1Y2K4F9_9PROT</name>
<comment type="caution">
    <text evidence="13">The sequence shown here is derived from an EMBL/GenBank/DDBJ whole genome shotgun (WGS) entry which is preliminary data.</text>
</comment>
<evidence type="ECO:0000256" key="12">
    <source>
        <dbReference type="SAM" id="Phobius"/>
    </source>
</evidence>
<evidence type="ECO:0000256" key="10">
    <source>
        <dbReference type="PIRNR" id="PIRNR006247"/>
    </source>
</evidence>
<dbReference type="PANTHER" id="PTHR32024">
    <property type="entry name" value="TRK SYSTEM POTASSIUM UPTAKE PROTEIN TRKG-RELATED"/>
    <property type="match status" value="1"/>
</dbReference>
<feature type="transmembrane region" description="Helical" evidence="12">
    <location>
        <begin position="38"/>
        <end position="57"/>
    </location>
</feature>
<dbReference type="GO" id="GO:0005886">
    <property type="term" value="C:plasma membrane"/>
    <property type="evidence" value="ECO:0007669"/>
    <property type="project" value="UniProtKB-SubCell"/>
</dbReference>
<feature type="binding site" evidence="11">
    <location>
        <position position="217"/>
    </location>
    <ligand>
        <name>K(+)</name>
        <dbReference type="ChEBI" id="CHEBI:29103"/>
    </ligand>
</feature>
<feature type="transmembrane region" description="Helical" evidence="12">
    <location>
        <begin position="418"/>
        <end position="439"/>
    </location>
</feature>
<organism evidence="13 14">
    <name type="scientific">Magnetofaba australis IT-1</name>
    <dbReference type="NCBI Taxonomy" id="1434232"/>
    <lineage>
        <taxon>Bacteria</taxon>
        <taxon>Pseudomonadati</taxon>
        <taxon>Pseudomonadota</taxon>
        <taxon>Magnetococcia</taxon>
        <taxon>Magnetococcales</taxon>
        <taxon>Magnetococcaceae</taxon>
        <taxon>Magnetofaba</taxon>
    </lineage>
</organism>
<feature type="transmembrane region" description="Helical" evidence="12">
    <location>
        <begin position="301"/>
        <end position="317"/>
    </location>
</feature>
<dbReference type="Proteomes" id="UP000194003">
    <property type="component" value="Unassembled WGS sequence"/>
</dbReference>